<feature type="domain" description="VOC" evidence="3">
    <location>
        <begin position="27"/>
        <end position="144"/>
    </location>
</feature>
<reference evidence="4 5" key="1">
    <citation type="journal article" date="2012" name="Stand. Genomic Sci.">
        <title>Complete genome sequence of Terriglobus saanensis type strain SP1PR4(T), an Acidobacteria from tundra soil.</title>
        <authorList>
            <person name="Rawat S.R."/>
            <person name="Mannisto M.K."/>
            <person name="Starovoytov V."/>
            <person name="Goodwin L."/>
            <person name="Nolan M."/>
            <person name="Hauser L."/>
            <person name="Land M."/>
            <person name="Davenport K.W."/>
            <person name="Woyke T."/>
            <person name="Haggblom M.M."/>
        </authorList>
    </citation>
    <scope>NUCLEOTIDE SEQUENCE</scope>
    <source>
        <strain evidence="5">ATCC BAA-1853 / DSM 23119 / SP1PR4</strain>
    </source>
</reference>
<dbReference type="InterPro" id="IPR004360">
    <property type="entry name" value="Glyas_Fos-R_dOase_dom"/>
</dbReference>
<dbReference type="Proteomes" id="UP000006844">
    <property type="component" value="Chromosome"/>
</dbReference>
<dbReference type="InterPro" id="IPR050383">
    <property type="entry name" value="GlyoxalaseI/FosfomycinResist"/>
</dbReference>
<dbReference type="PROSITE" id="PS00934">
    <property type="entry name" value="GLYOXALASE_I_1"/>
    <property type="match status" value="1"/>
</dbReference>
<keyword evidence="5" id="KW-1185">Reference proteome</keyword>
<dbReference type="RefSeq" id="WP_013570318.1">
    <property type="nucleotide sequence ID" value="NC_014963.1"/>
</dbReference>
<dbReference type="InterPro" id="IPR037523">
    <property type="entry name" value="VOC_core"/>
</dbReference>
<protein>
    <submittedName>
        <fullName evidence="4">Glyoxalase/bleomycin resistance protein/dioxygenase</fullName>
    </submittedName>
</protein>
<dbReference type="PROSITE" id="PS51819">
    <property type="entry name" value="VOC"/>
    <property type="match status" value="2"/>
</dbReference>
<dbReference type="GO" id="GO:0051213">
    <property type="term" value="F:dioxygenase activity"/>
    <property type="evidence" value="ECO:0007669"/>
    <property type="project" value="UniProtKB-KW"/>
</dbReference>
<feature type="signal peptide" evidence="2">
    <location>
        <begin position="1"/>
        <end position="19"/>
    </location>
</feature>
<evidence type="ECO:0000313" key="4">
    <source>
        <dbReference type="EMBL" id="ADV84588.1"/>
    </source>
</evidence>
<feature type="domain" description="VOC" evidence="3">
    <location>
        <begin position="149"/>
        <end position="275"/>
    </location>
</feature>
<dbReference type="CDD" id="cd06587">
    <property type="entry name" value="VOC"/>
    <property type="match status" value="2"/>
</dbReference>
<accession>E8V231</accession>
<keyword evidence="4" id="KW-0560">Oxidoreductase</keyword>
<evidence type="ECO:0000256" key="2">
    <source>
        <dbReference type="SAM" id="SignalP"/>
    </source>
</evidence>
<sequence length="296" mass="32574">MRTAKLLAAVLLLPLVAAAQQRPHITGIDHVAFFVSDLPKALLFWHDLLGYEVVGKPNPTKATLQINDHERIEISTETPITPRNQFDHLCLIVDDIDQMRAYLKAQGIASKPAGIALQVIDPDGTRIEFIQPRPSPTPAKLSPNRISDAIYHVGFIVGNTAKSIDFYSRIFGFRETWRGTPPAKQDLSWINLQVPDGADYIELMLYRAPATPDTWGSSNHVALSVPDIHASLTKLKASAAVKGYTRPMEIRTGVNQKRQLNLFDPDGTRVELMEPVTITGKPTPSSTAPPPPPALD</sequence>
<evidence type="ECO:0000259" key="3">
    <source>
        <dbReference type="PROSITE" id="PS51819"/>
    </source>
</evidence>
<dbReference type="Gene3D" id="3.10.180.10">
    <property type="entry name" value="2,3-Dihydroxybiphenyl 1,2-Dioxygenase, domain 1"/>
    <property type="match status" value="2"/>
</dbReference>
<dbReference type="eggNOG" id="COG0346">
    <property type="taxonomic scope" value="Bacteria"/>
</dbReference>
<evidence type="ECO:0000256" key="1">
    <source>
        <dbReference type="ARBA" id="ARBA00022723"/>
    </source>
</evidence>
<keyword evidence="1" id="KW-0479">Metal-binding</keyword>
<dbReference type="PANTHER" id="PTHR21366">
    <property type="entry name" value="GLYOXALASE FAMILY PROTEIN"/>
    <property type="match status" value="1"/>
</dbReference>
<dbReference type="STRING" id="401053.AciPR4_3839"/>
<proteinExistence type="predicted"/>
<dbReference type="GO" id="GO:0046872">
    <property type="term" value="F:metal ion binding"/>
    <property type="evidence" value="ECO:0007669"/>
    <property type="project" value="UniProtKB-KW"/>
</dbReference>
<name>E8V231_TERSS</name>
<keyword evidence="2" id="KW-0732">Signal</keyword>
<dbReference type="KEGG" id="tsa:AciPR4_3839"/>
<dbReference type="InterPro" id="IPR029068">
    <property type="entry name" value="Glyas_Bleomycin-R_OHBP_Dase"/>
</dbReference>
<dbReference type="AlphaFoldDB" id="E8V231"/>
<organism evidence="4 5">
    <name type="scientific">Terriglobus saanensis (strain ATCC BAA-1853 / DSM 23119 / SP1PR4)</name>
    <dbReference type="NCBI Taxonomy" id="401053"/>
    <lineage>
        <taxon>Bacteria</taxon>
        <taxon>Pseudomonadati</taxon>
        <taxon>Acidobacteriota</taxon>
        <taxon>Terriglobia</taxon>
        <taxon>Terriglobales</taxon>
        <taxon>Acidobacteriaceae</taxon>
        <taxon>Terriglobus</taxon>
    </lineage>
</organism>
<dbReference type="GO" id="GO:0004462">
    <property type="term" value="F:lactoylglutathione lyase activity"/>
    <property type="evidence" value="ECO:0007669"/>
    <property type="project" value="InterPro"/>
</dbReference>
<feature type="chain" id="PRO_5003229060" evidence="2">
    <location>
        <begin position="20"/>
        <end position="296"/>
    </location>
</feature>
<dbReference type="EMBL" id="CP002467">
    <property type="protein sequence ID" value="ADV84588.1"/>
    <property type="molecule type" value="Genomic_DNA"/>
</dbReference>
<dbReference type="SUPFAM" id="SSF54593">
    <property type="entry name" value="Glyoxalase/Bleomycin resistance protein/Dihydroxybiphenyl dioxygenase"/>
    <property type="match status" value="2"/>
</dbReference>
<gene>
    <name evidence="4" type="ordered locus">AciPR4_3839</name>
</gene>
<dbReference type="InterPro" id="IPR018146">
    <property type="entry name" value="Glyoxalase_1_CS"/>
</dbReference>
<dbReference type="Pfam" id="PF00903">
    <property type="entry name" value="Glyoxalase"/>
    <property type="match status" value="2"/>
</dbReference>
<dbReference type="HOGENOM" id="CLU_952371_0_0_0"/>
<keyword evidence="4" id="KW-0223">Dioxygenase</keyword>
<evidence type="ECO:0000313" key="5">
    <source>
        <dbReference type="Proteomes" id="UP000006844"/>
    </source>
</evidence>